<keyword evidence="1" id="KW-0597">Phosphoprotein</keyword>
<dbReference type="Proteomes" id="UP000051326">
    <property type="component" value="Unassembled WGS sequence"/>
</dbReference>
<dbReference type="PROSITE" id="PS50110">
    <property type="entry name" value="RESPONSE_REGULATORY"/>
    <property type="match status" value="1"/>
</dbReference>
<dbReference type="STRING" id="1396826.PHA8399_02110"/>
<dbReference type="GO" id="GO:0000160">
    <property type="term" value="P:phosphorelay signal transduction system"/>
    <property type="evidence" value="ECO:0007669"/>
    <property type="project" value="InterPro"/>
</dbReference>
<evidence type="ECO:0000313" key="3">
    <source>
        <dbReference type="EMBL" id="CUH99984.1"/>
    </source>
</evidence>
<dbReference type="SMART" id="SM00448">
    <property type="entry name" value="REC"/>
    <property type="match status" value="1"/>
</dbReference>
<evidence type="ECO:0000313" key="4">
    <source>
        <dbReference type="Proteomes" id="UP000051326"/>
    </source>
</evidence>
<dbReference type="Pfam" id="PF00072">
    <property type="entry name" value="Response_reg"/>
    <property type="match status" value="1"/>
</dbReference>
<dbReference type="EMBL" id="CYSR01000021">
    <property type="protein sequence ID" value="CUH99984.1"/>
    <property type="molecule type" value="Genomic_DNA"/>
</dbReference>
<gene>
    <name evidence="3" type="primary">rcp1_1</name>
    <name evidence="3" type="ORF">PHA8399_02110</name>
</gene>
<proteinExistence type="predicted"/>
<dbReference type="PANTHER" id="PTHR44520">
    <property type="entry name" value="RESPONSE REGULATOR RCP1-RELATED"/>
    <property type="match status" value="1"/>
</dbReference>
<dbReference type="PANTHER" id="PTHR44520:SF2">
    <property type="entry name" value="RESPONSE REGULATOR RCP1"/>
    <property type="match status" value="1"/>
</dbReference>
<dbReference type="AlphaFoldDB" id="A0A0P1HA27"/>
<dbReference type="InterPro" id="IPR001789">
    <property type="entry name" value="Sig_transdc_resp-reg_receiver"/>
</dbReference>
<dbReference type="InterPro" id="IPR052893">
    <property type="entry name" value="TCS_response_regulator"/>
</dbReference>
<evidence type="ECO:0000259" key="2">
    <source>
        <dbReference type="PROSITE" id="PS50110"/>
    </source>
</evidence>
<organism evidence="3 4">
    <name type="scientific">Leisingera aquaemixtae</name>
    <dbReference type="NCBI Taxonomy" id="1396826"/>
    <lineage>
        <taxon>Bacteria</taxon>
        <taxon>Pseudomonadati</taxon>
        <taxon>Pseudomonadota</taxon>
        <taxon>Alphaproteobacteria</taxon>
        <taxon>Rhodobacterales</taxon>
        <taxon>Roseobacteraceae</taxon>
        <taxon>Leisingera</taxon>
    </lineage>
</organism>
<dbReference type="SUPFAM" id="SSF52172">
    <property type="entry name" value="CheY-like"/>
    <property type="match status" value="1"/>
</dbReference>
<evidence type="ECO:0000256" key="1">
    <source>
        <dbReference type="PROSITE-ProRule" id="PRU00169"/>
    </source>
</evidence>
<accession>A0A0P1HA27</accession>
<dbReference type="Gene3D" id="3.40.50.2300">
    <property type="match status" value="1"/>
</dbReference>
<protein>
    <submittedName>
        <fullName evidence="3">Response regulator rcp1</fullName>
    </submittedName>
</protein>
<feature type="modified residue" description="4-aspartylphosphate" evidence="1">
    <location>
        <position position="60"/>
    </location>
</feature>
<dbReference type="InterPro" id="IPR011006">
    <property type="entry name" value="CheY-like_superfamily"/>
</dbReference>
<sequence length="130" mass="14734">MSSRDKVVYVIDDDRMDRKFAERIINRSQMFENLELFDGPLAAMQFIQDGGRPPELIFLDINMPPISGFEFLERYADQIQAMDPVPVVVIVSTTVNPADLERAAKFPLVKKFLCKPLSPDHLAEAASLLH</sequence>
<reference evidence="3 4" key="1">
    <citation type="submission" date="2015-09" db="EMBL/GenBank/DDBJ databases">
        <authorList>
            <consortium name="Swine Surveillance"/>
        </authorList>
    </citation>
    <scope>NUCLEOTIDE SEQUENCE [LARGE SCALE GENOMIC DNA]</scope>
    <source>
        <strain evidence="3 4">CECT 8399</strain>
    </source>
</reference>
<dbReference type="RefSeq" id="WP_082649515.1">
    <property type="nucleotide sequence ID" value="NZ_CYSR01000021.1"/>
</dbReference>
<feature type="domain" description="Response regulatory" evidence="2">
    <location>
        <begin position="7"/>
        <end position="130"/>
    </location>
</feature>
<name>A0A0P1HA27_9RHOB</name>